<keyword evidence="3" id="KW-1185">Reference proteome</keyword>
<comment type="caution">
    <text evidence="2">The sequence shown here is derived from an EMBL/GenBank/DDBJ whole genome shotgun (WGS) entry which is preliminary data.</text>
</comment>
<proteinExistence type="predicted"/>
<sequence>MTANPIVGAEPPNGAKSAREDSVSVKSFGRGNVIGHLGHPLGTVVRITGLVIDGNATRRRVDAGRTLLEVQTVNDVRLDRPFRFAFPRGTEISKPKAGDRFDYYAHEQGRFSGIVSVPDELDIEQPIVANDGFHYRPELMIHRSNAVTTHPSPRRKAEQ</sequence>
<organism evidence="2 3">
    <name type="scientific">Rhodopirellula halodulae</name>
    <dbReference type="NCBI Taxonomy" id="2894198"/>
    <lineage>
        <taxon>Bacteria</taxon>
        <taxon>Pseudomonadati</taxon>
        <taxon>Planctomycetota</taxon>
        <taxon>Planctomycetia</taxon>
        <taxon>Pirellulales</taxon>
        <taxon>Pirellulaceae</taxon>
        <taxon>Rhodopirellula</taxon>
    </lineage>
</organism>
<dbReference type="EMBL" id="JAJKFW010000007">
    <property type="protein sequence ID" value="MCC9641611.1"/>
    <property type="molecule type" value="Genomic_DNA"/>
</dbReference>
<name>A0ABS8NDI4_9BACT</name>
<protein>
    <submittedName>
        <fullName evidence="2">Uncharacterized protein</fullName>
    </submittedName>
</protein>
<evidence type="ECO:0000313" key="3">
    <source>
        <dbReference type="Proteomes" id="UP001430306"/>
    </source>
</evidence>
<reference evidence="2" key="1">
    <citation type="submission" date="2021-11" db="EMBL/GenBank/DDBJ databases">
        <title>Genome sequence.</title>
        <authorList>
            <person name="Sun Q."/>
        </authorList>
    </citation>
    <scope>NUCLEOTIDE SEQUENCE</scope>
    <source>
        <strain evidence="2">JC740</strain>
    </source>
</reference>
<dbReference type="RefSeq" id="WP_230271900.1">
    <property type="nucleotide sequence ID" value="NZ_JAJKFW010000007.1"/>
</dbReference>
<feature type="region of interest" description="Disordered" evidence="1">
    <location>
        <begin position="1"/>
        <end position="21"/>
    </location>
</feature>
<evidence type="ECO:0000256" key="1">
    <source>
        <dbReference type="SAM" id="MobiDB-lite"/>
    </source>
</evidence>
<gene>
    <name evidence="2" type="ORF">LOC71_04945</name>
</gene>
<accession>A0ABS8NDI4</accession>
<dbReference type="Proteomes" id="UP001430306">
    <property type="component" value="Unassembled WGS sequence"/>
</dbReference>
<evidence type="ECO:0000313" key="2">
    <source>
        <dbReference type="EMBL" id="MCC9641611.1"/>
    </source>
</evidence>